<organism evidence="1 2">
    <name type="scientific">Eumeta variegata</name>
    <name type="common">Bagworm moth</name>
    <name type="synonym">Eumeta japonica</name>
    <dbReference type="NCBI Taxonomy" id="151549"/>
    <lineage>
        <taxon>Eukaryota</taxon>
        <taxon>Metazoa</taxon>
        <taxon>Ecdysozoa</taxon>
        <taxon>Arthropoda</taxon>
        <taxon>Hexapoda</taxon>
        <taxon>Insecta</taxon>
        <taxon>Pterygota</taxon>
        <taxon>Neoptera</taxon>
        <taxon>Endopterygota</taxon>
        <taxon>Lepidoptera</taxon>
        <taxon>Glossata</taxon>
        <taxon>Ditrysia</taxon>
        <taxon>Tineoidea</taxon>
        <taxon>Psychidae</taxon>
        <taxon>Oiketicinae</taxon>
        <taxon>Eumeta</taxon>
    </lineage>
</organism>
<dbReference type="Proteomes" id="UP000299102">
    <property type="component" value="Unassembled WGS sequence"/>
</dbReference>
<dbReference type="EMBL" id="BGZK01001590">
    <property type="protein sequence ID" value="GBP82861.1"/>
    <property type="molecule type" value="Genomic_DNA"/>
</dbReference>
<accession>A0A4C1Z294</accession>
<gene>
    <name evidence="1" type="ORF">EVAR_34525_1</name>
</gene>
<dbReference type="AlphaFoldDB" id="A0A4C1Z294"/>
<evidence type="ECO:0000313" key="1">
    <source>
        <dbReference type="EMBL" id="GBP82861.1"/>
    </source>
</evidence>
<name>A0A4C1Z294_EUMVA</name>
<keyword evidence="2" id="KW-1185">Reference proteome</keyword>
<protein>
    <submittedName>
        <fullName evidence="1">Uncharacterized protein</fullName>
    </submittedName>
</protein>
<reference evidence="1 2" key="1">
    <citation type="journal article" date="2019" name="Commun. Biol.">
        <title>The bagworm genome reveals a unique fibroin gene that provides high tensile strength.</title>
        <authorList>
            <person name="Kono N."/>
            <person name="Nakamura H."/>
            <person name="Ohtoshi R."/>
            <person name="Tomita M."/>
            <person name="Numata K."/>
            <person name="Arakawa K."/>
        </authorList>
    </citation>
    <scope>NUCLEOTIDE SEQUENCE [LARGE SCALE GENOMIC DNA]</scope>
</reference>
<evidence type="ECO:0000313" key="2">
    <source>
        <dbReference type="Proteomes" id="UP000299102"/>
    </source>
</evidence>
<comment type="caution">
    <text evidence="1">The sequence shown here is derived from an EMBL/GenBank/DDBJ whole genome shotgun (WGS) entry which is preliminary data.</text>
</comment>
<sequence>MNTGHEDTHRYVPTGVHGKDSRWLQPNFFNFADKTRRLPHRPRKSIFFDRFYFVYAEPSAMYHRSFRHFVAHAP</sequence>
<proteinExistence type="predicted"/>